<dbReference type="GO" id="GO:0005634">
    <property type="term" value="C:nucleus"/>
    <property type="evidence" value="ECO:0007669"/>
    <property type="project" value="InterPro"/>
</dbReference>
<organism evidence="3 4">
    <name type="scientific">Phanerochaete sordida</name>
    <dbReference type="NCBI Taxonomy" id="48140"/>
    <lineage>
        <taxon>Eukaryota</taxon>
        <taxon>Fungi</taxon>
        <taxon>Dikarya</taxon>
        <taxon>Basidiomycota</taxon>
        <taxon>Agaricomycotina</taxon>
        <taxon>Agaricomycetes</taxon>
        <taxon>Polyporales</taxon>
        <taxon>Phanerochaetaceae</taxon>
        <taxon>Phanerochaete</taxon>
    </lineage>
</organism>
<comment type="caution">
    <text evidence="3">The sequence shown here is derived from an EMBL/GenBank/DDBJ whole genome shotgun (WGS) entry which is preliminary data.</text>
</comment>
<dbReference type="Pfam" id="PF06221">
    <property type="entry name" value="zf-C2HC5"/>
    <property type="match status" value="1"/>
</dbReference>
<feature type="region of interest" description="Disordered" evidence="1">
    <location>
        <begin position="205"/>
        <end position="251"/>
    </location>
</feature>
<dbReference type="GO" id="GO:0180022">
    <property type="term" value="C:RQC-trigger complex"/>
    <property type="evidence" value="ECO:0007669"/>
    <property type="project" value="InterPro"/>
</dbReference>
<dbReference type="InterPro" id="IPR009349">
    <property type="entry name" value="TRIP4/RQT4_C2HC5_Znf"/>
</dbReference>
<dbReference type="AlphaFoldDB" id="A0A9P3G8Y8"/>
<feature type="domain" description="TRIP4/RQT4 C2HC5-type zinc finger" evidence="2">
    <location>
        <begin position="80"/>
        <end position="130"/>
    </location>
</feature>
<feature type="region of interest" description="Disordered" evidence="1">
    <location>
        <begin position="1"/>
        <end position="51"/>
    </location>
</feature>
<evidence type="ECO:0000313" key="3">
    <source>
        <dbReference type="EMBL" id="GJE90406.1"/>
    </source>
</evidence>
<keyword evidence="4" id="KW-1185">Reference proteome</keyword>
<dbReference type="GO" id="GO:0008270">
    <property type="term" value="F:zinc ion binding"/>
    <property type="evidence" value="ECO:0007669"/>
    <property type="project" value="InterPro"/>
</dbReference>
<evidence type="ECO:0000313" key="4">
    <source>
        <dbReference type="Proteomes" id="UP000703269"/>
    </source>
</evidence>
<reference evidence="3 4" key="1">
    <citation type="submission" date="2021-08" db="EMBL/GenBank/DDBJ databases">
        <title>Draft Genome Sequence of Phanerochaete sordida strain YK-624.</title>
        <authorList>
            <person name="Mori T."/>
            <person name="Dohra H."/>
            <person name="Suzuki T."/>
            <person name="Kawagishi H."/>
            <person name="Hirai H."/>
        </authorList>
    </citation>
    <scope>NUCLEOTIDE SEQUENCE [LARGE SCALE GENOMIC DNA]</scope>
    <source>
        <strain evidence="3 4">YK-624</strain>
    </source>
</reference>
<name>A0A9P3G8Y8_9APHY</name>
<protein>
    <submittedName>
        <fullName evidence="3">Zf-C2HC5 domain-containing protein</fullName>
    </submittedName>
</protein>
<sequence length="277" mass="30020">MSYKTAWSKGGGSMPSDRIPSRTTTPKPKPAKGNRSAGTSTPGTPSAPKSKEVLRLETLRDGMQALVSSGGVPQKDPRGGCFCQARSHVISPYNPACMQCGLPLCQLNLPHYACPSCNAPLHIPSAQHALLARILDELDSTLEREDAARRRVEDERKRVEGSFPMLAGAGPAPSVLLLPQHQPQQQQQPQAHKVLSLNAKTKRVTVASYTKRPKATPPSSGPATRAGSPTEWDDGLPPRVPAPPREVPVPQVATQRFKDRPWFNAREEIAYVDPARL</sequence>
<feature type="compositionally biased region" description="Pro residues" evidence="1">
    <location>
        <begin position="238"/>
        <end position="247"/>
    </location>
</feature>
<dbReference type="Proteomes" id="UP000703269">
    <property type="component" value="Unassembled WGS sequence"/>
</dbReference>
<dbReference type="EMBL" id="BPQB01000016">
    <property type="protein sequence ID" value="GJE90406.1"/>
    <property type="molecule type" value="Genomic_DNA"/>
</dbReference>
<dbReference type="OrthoDB" id="338816at2759"/>
<dbReference type="GO" id="GO:0072344">
    <property type="term" value="P:rescue of stalled ribosome"/>
    <property type="evidence" value="ECO:0007669"/>
    <property type="project" value="InterPro"/>
</dbReference>
<accession>A0A9P3G8Y8</accession>
<gene>
    <name evidence="3" type="ORF">PsYK624_065370</name>
</gene>
<evidence type="ECO:0000256" key="1">
    <source>
        <dbReference type="SAM" id="MobiDB-lite"/>
    </source>
</evidence>
<evidence type="ECO:0000259" key="2">
    <source>
        <dbReference type="Pfam" id="PF06221"/>
    </source>
</evidence>
<proteinExistence type="predicted"/>